<gene>
    <name evidence="2" type="ORF">FC699_17690</name>
</gene>
<name>A0A4U3AZQ7_9BACI</name>
<organism evidence="2 3">
    <name type="scientific">Bacillus wiedmannii</name>
    <dbReference type="NCBI Taxonomy" id="1890302"/>
    <lineage>
        <taxon>Bacteria</taxon>
        <taxon>Bacillati</taxon>
        <taxon>Bacillota</taxon>
        <taxon>Bacilli</taxon>
        <taxon>Bacillales</taxon>
        <taxon>Bacillaceae</taxon>
        <taxon>Bacillus</taxon>
        <taxon>Bacillus cereus group</taxon>
    </lineage>
</organism>
<evidence type="ECO:0000313" key="2">
    <source>
        <dbReference type="EMBL" id="TKI93510.1"/>
    </source>
</evidence>
<sequence>NLPDLTGNVTLTVRKFAVGSNPASDAVNLKFTDTAVLGLIPHTSLSVSGFSSQQNAKGDAAANAVDGNSTTMWHTLWDGSDKAPYITIKLKEITNISQLAYVPRQDGGYNGNITSYNIYTSLDGVNFTKVATGNWENNKLTKNASFSKVDAGYVKFEVVSGSGGFASASEIKLYNN</sequence>
<proteinExistence type="predicted"/>
<dbReference type="PROSITE" id="PS50022">
    <property type="entry name" value="FA58C_3"/>
    <property type="match status" value="1"/>
</dbReference>
<dbReference type="InterPro" id="IPR008979">
    <property type="entry name" value="Galactose-bd-like_sf"/>
</dbReference>
<feature type="non-terminal residue" evidence="2">
    <location>
        <position position="1"/>
    </location>
</feature>
<dbReference type="EMBL" id="SZON01000892">
    <property type="protein sequence ID" value="TKI93510.1"/>
    <property type="molecule type" value="Genomic_DNA"/>
</dbReference>
<evidence type="ECO:0000259" key="1">
    <source>
        <dbReference type="PROSITE" id="PS50022"/>
    </source>
</evidence>
<reference evidence="2 3" key="1">
    <citation type="journal article" date="2019" name="Environ. Microbiol.">
        <title>An active ?-lactamase is a part of an orchestrated cell wall stress resistance network of Bacillus subtilis and related rhizosphere species.</title>
        <authorList>
            <person name="Bucher T."/>
            <person name="Keren-Paz A."/>
            <person name="Hausser J."/>
            <person name="Olender T."/>
            <person name="Cytryn E."/>
            <person name="Kolodkin-Gal I."/>
        </authorList>
    </citation>
    <scope>NUCLEOTIDE SEQUENCE [LARGE SCALE GENOMIC DNA]</scope>
    <source>
        <strain evidence="2 3">I5</strain>
    </source>
</reference>
<protein>
    <submittedName>
        <fullName evidence="2">Discoidin domain-containing protein</fullName>
    </submittedName>
</protein>
<dbReference type="InterPro" id="IPR000421">
    <property type="entry name" value="FA58C"/>
</dbReference>
<accession>A0A4U3AZQ7</accession>
<dbReference type="Proteomes" id="UP000305222">
    <property type="component" value="Unassembled WGS sequence"/>
</dbReference>
<dbReference type="Pfam" id="PF00754">
    <property type="entry name" value="F5_F8_type_C"/>
    <property type="match status" value="1"/>
</dbReference>
<dbReference type="AlphaFoldDB" id="A0A4U3AZQ7"/>
<comment type="caution">
    <text evidence="2">The sequence shown here is derived from an EMBL/GenBank/DDBJ whole genome shotgun (WGS) entry which is preliminary data.</text>
</comment>
<dbReference type="Gene3D" id="2.60.120.260">
    <property type="entry name" value="Galactose-binding domain-like"/>
    <property type="match status" value="1"/>
</dbReference>
<feature type="domain" description="F5/8 type C" evidence="1">
    <location>
        <begin position="24"/>
        <end position="176"/>
    </location>
</feature>
<dbReference type="SUPFAM" id="SSF49785">
    <property type="entry name" value="Galactose-binding domain-like"/>
    <property type="match status" value="1"/>
</dbReference>
<evidence type="ECO:0000313" key="3">
    <source>
        <dbReference type="Proteomes" id="UP000305222"/>
    </source>
</evidence>